<dbReference type="EMBL" id="JABCKV010000043">
    <property type="protein sequence ID" value="KAG5645325.1"/>
    <property type="molecule type" value="Genomic_DNA"/>
</dbReference>
<reference evidence="2" key="1">
    <citation type="submission" date="2020-07" db="EMBL/GenBank/DDBJ databases">
        <authorList>
            <person name="Nieuwenhuis M."/>
            <person name="Van De Peppel L.J.J."/>
        </authorList>
    </citation>
    <scope>NUCLEOTIDE SEQUENCE</scope>
    <source>
        <strain evidence="2">AP01</strain>
        <tissue evidence="2">Mycelium</tissue>
    </source>
</reference>
<dbReference type="OrthoDB" id="2505950at2759"/>
<dbReference type="AlphaFoldDB" id="A0A9P7GDH4"/>
<dbReference type="Proteomes" id="UP000775547">
    <property type="component" value="Unassembled WGS sequence"/>
</dbReference>
<organism evidence="2 3">
    <name type="scientific">Asterophora parasitica</name>
    <dbReference type="NCBI Taxonomy" id="117018"/>
    <lineage>
        <taxon>Eukaryota</taxon>
        <taxon>Fungi</taxon>
        <taxon>Dikarya</taxon>
        <taxon>Basidiomycota</taxon>
        <taxon>Agaricomycotina</taxon>
        <taxon>Agaricomycetes</taxon>
        <taxon>Agaricomycetidae</taxon>
        <taxon>Agaricales</taxon>
        <taxon>Tricholomatineae</taxon>
        <taxon>Lyophyllaceae</taxon>
        <taxon>Asterophora</taxon>
    </lineage>
</organism>
<keyword evidence="3" id="KW-1185">Reference proteome</keyword>
<feature type="region of interest" description="Disordered" evidence="1">
    <location>
        <begin position="107"/>
        <end position="149"/>
    </location>
</feature>
<accession>A0A9P7GDH4</accession>
<protein>
    <submittedName>
        <fullName evidence="2">Uncharacterized protein</fullName>
    </submittedName>
</protein>
<comment type="caution">
    <text evidence="2">The sequence shown here is derived from an EMBL/GenBank/DDBJ whole genome shotgun (WGS) entry which is preliminary data.</text>
</comment>
<evidence type="ECO:0000313" key="3">
    <source>
        <dbReference type="Proteomes" id="UP000775547"/>
    </source>
</evidence>
<reference evidence="2" key="2">
    <citation type="submission" date="2021-10" db="EMBL/GenBank/DDBJ databases">
        <title>Phylogenomics reveals ancestral predisposition of the termite-cultivated fungus Termitomyces towards a domesticated lifestyle.</title>
        <authorList>
            <person name="Auxier B."/>
            <person name="Grum-Grzhimaylo A."/>
            <person name="Cardenas M.E."/>
            <person name="Lodge J.D."/>
            <person name="Laessoe T."/>
            <person name="Pedersen O."/>
            <person name="Smith M.E."/>
            <person name="Kuyper T.W."/>
            <person name="Franco-Molano E.A."/>
            <person name="Baroni T.J."/>
            <person name="Aanen D.K."/>
        </authorList>
    </citation>
    <scope>NUCLEOTIDE SEQUENCE</scope>
    <source>
        <strain evidence="2">AP01</strain>
        <tissue evidence="2">Mycelium</tissue>
    </source>
</reference>
<proteinExistence type="predicted"/>
<evidence type="ECO:0000313" key="2">
    <source>
        <dbReference type="EMBL" id="KAG5645325.1"/>
    </source>
</evidence>
<gene>
    <name evidence="2" type="ORF">DXG03_006514</name>
</gene>
<sequence length="149" mass="16334">MVAADSTLCIAAGIIYGILFISKQITQSFENTKDHLKNKGLTISHKGVSVKTARRFDREDYVDATQRCALHLPFSPYTPHPWYCSSFSNCRGFVKAVNAASFGKGNGFVPTSGPSKVQRTGSSSSAGSAEEKKKRAHLFRRSNDSKEKI</sequence>
<name>A0A9P7GDH4_9AGAR</name>
<evidence type="ECO:0000256" key="1">
    <source>
        <dbReference type="SAM" id="MobiDB-lite"/>
    </source>
</evidence>